<gene>
    <name evidence="1" type="ORF">DPMN_149001</name>
</gene>
<protein>
    <submittedName>
        <fullName evidence="1">Uncharacterized protein</fullName>
    </submittedName>
</protein>
<name>A0A9D4FF47_DREPO</name>
<evidence type="ECO:0000313" key="1">
    <source>
        <dbReference type="EMBL" id="KAH3795450.1"/>
    </source>
</evidence>
<dbReference type="AlphaFoldDB" id="A0A9D4FF47"/>
<keyword evidence="2" id="KW-1185">Reference proteome</keyword>
<reference evidence="1" key="2">
    <citation type="submission" date="2020-11" db="EMBL/GenBank/DDBJ databases">
        <authorList>
            <person name="McCartney M.A."/>
            <person name="Auch B."/>
            <person name="Kono T."/>
            <person name="Mallez S."/>
            <person name="Becker A."/>
            <person name="Gohl D.M."/>
            <person name="Silverstein K.A.T."/>
            <person name="Koren S."/>
            <person name="Bechman K.B."/>
            <person name="Herman A."/>
            <person name="Abrahante J.E."/>
            <person name="Garbe J."/>
        </authorList>
    </citation>
    <scope>NUCLEOTIDE SEQUENCE</scope>
    <source>
        <strain evidence="1">Duluth1</strain>
        <tissue evidence="1">Whole animal</tissue>
    </source>
</reference>
<evidence type="ECO:0000313" key="2">
    <source>
        <dbReference type="Proteomes" id="UP000828390"/>
    </source>
</evidence>
<proteinExistence type="predicted"/>
<organism evidence="1 2">
    <name type="scientific">Dreissena polymorpha</name>
    <name type="common">Zebra mussel</name>
    <name type="synonym">Mytilus polymorpha</name>
    <dbReference type="NCBI Taxonomy" id="45954"/>
    <lineage>
        <taxon>Eukaryota</taxon>
        <taxon>Metazoa</taxon>
        <taxon>Spiralia</taxon>
        <taxon>Lophotrochozoa</taxon>
        <taxon>Mollusca</taxon>
        <taxon>Bivalvia</taxon>
        <taxon>Autobranchia</taxon>
        <taxon>Heteroconchia</taxon>
        <taxon>Euheterodonta</taxon>
        <taxon>Imparidentia</taxon>
        <taxon>Neoheterodontei</taxon>
        <taxon>Myida</taxon>
        <taxon>Dreissenoidea</taxon>
        <taxon>Dreissenidae</taxon>
        <taxon>Dreissena</taxon>
    </lineage>
</organism>
<accession>A0A9D4FF47</accession>
<reference evidence="1" key="1">
    <citation type="journal article" date="2019" name="bioRxiv">
        <title>The Genome of the Zebra Mussel, Dreissena polymorpha: A Resource for Invasive Species Research.</title>
        <authorList>
            <person name="McCartney M.A."/>
            <person name="Auch B."/>
            <person name="Kono T."/>
            <person name="Mallez S."/>
            <person name="Zhang Y."/>
            <person name="Obille A."/>
            <person name="Becker A."/>
            <person name="Abrahante J.E."/>
            <person name="Garbe J."/>
            <person name="Badalamenti J.P."/>
            <person name="Herman A."/>
            <person name="Mangelson H."/>
            <person name="Liachko I."/>
            <person name="Sullivan S."/>
            <person name="Sone E.D."/>
            <person name="Koren S."/>
            <person name="Silverstein K.A.T."/>
            <person name="Beckman K.B."/>
            <person name="Gohl D.M."/>
        </authorList>
    </citation>
    <scope>NUCLEOTIDE SEQUENCE</scope>
    <source>
        <strain evidence="1">Duluth1</strain>
        <tissue evidence="1">Whole animal</tissue>
    </source>
</reference>
<dbReference type="EMBL" id="JAIWYP010000007">
    <property type="protein sequence ID" value="KAH3795450.1"/>
    <property type="molecule type" value="Genomic_DNA"/>
</dbReference>
<sequence>MHPESQTGSGNRHCDRTVMANSDMVPAVDGNSGGYTNYNLKRHKLLQRPY</sequence>
<dbReference type="Proteomes" id="UP000828390">
    <property type="component" value="Unassembled WGS sequence"/>
</dbReference>
<comment type="caution">
    <text evidence="1">The sequence shown here is derived from an EMBL/GenBank/DDBJ whole genome shotgun (WGS) entry which is preliminary data.</text>
</comment>